<protein>
    <submittedName>
        <fullName evidence="1">Uncharacterized protein</fullName>
    </submittedName>
</protein>
<evidence type="ECO:0000313" key="1">
    <source>
        <dbReference type="EMBL" id="CAJ2658996.1"/>
    </source>
</evidence>
<sequence>MLVILPWKLLGIQHYFMTGWVNRFANAGDTAMEIAGNTALRVSYDFKTLFLSVVSRYFLRLSHWNLYFISYVIWSLDTSKLLKHR</sequence>
<dbReference type="EMBL" id="CASHSV030000311">
    <property type="protein sequence ID" value="CAJ2658996.1"/>
    <property type="molecule type" value="Genomic_DNA"/>
</dbReference>
<dbReference type="Proteomes" id="UP001177021">
    <property type="component" value="Unassembled WGS sequence"/>
</dbReference>
<comment type="caution">
    <text evidence="1">The sequence shown here is derived from an EMBL/GenBank/DDBJ whole genome shotgun (WGS) entry which is preliminary data.</text>
</comment>
<evidence type="ECO:0000313" key="2">
    <source>
        <dbReference type="Proteomes" id="UP001177021"/>
    </source>
</evidence>
<proteinExistence type="predicted"/>
<name>A0ACB0KRI7_TRIPR</name>
<gene>
    <name evidence="1" type="ORF">MILVUS5_LOCUS25275</name>
</gene>
<accession>A0ACB0KRI7</accession>
<organism evidence="1 2">
    <name type="scientific">Trifolium pratense</name>
    <name type="common">Red clover</name>
    <dbReference type="NCBI Taxonomy" id="57577"/>
    <lineage>
        <taxon>Eukaryota</taxon>
        <taxon>Viridiplantae</taxon>
        <taxon>Streptophyta</taxon>
        <taxon>Embryophyta</taxon>
        <taxon>Tracheophyta</taxon>
        <taxon>Spermatophyta</taxon>
        <taxon>Magnoliopsida</taxon>
        <taxon>eudicotyledons</taxon>
        <taxon>Gunneridae</taxon>
        <taxon>Pentapetalae</taxon>
        <taxon>rosids</taxon>
        <taxon>fabids</taxon>
        <taxon>Fabales</taxon>
        <taxon>Fabaceae</taxon>
        <taxon>Papilionoideae</taxon>
        <taxon>50 kb inversion clade</taxon>
        <taxon>NPAAA clade</taxon>
        <taxon>Hologalegina</taxon>
        <taxon>IRL clade</taxon>
        <taxon>Trifolieae</taxon>
        <taxon>Trifolium</taxon>
    </lineage>
</organism>
<reference evidence="1" key="1">
    <citation type="submission" date="2023-10" db="EMBL/GenBank/DDBJ databases">
        <authorList>
            <person name="Rodriguez Cubillos JULIANA M."/>
            <person name="De Vega J."/>
        </authorList>
    </citation>
    <scope>NUCLEOTIDE SEQUENCE</scope>
</reference>
<keyword evidence="2" id="KW-1185">Reference proteome</keyword>